<organism evidence="2 3">
    <name type="scientific">Iris pallida</name>
    <name type="common">Sweet iris</name>
    <dbReference type="NCBI Taxonomy" id="29817"/>
    <lineage>
        <taxon>Eukaryota</taxon>
        <taxon>Viridiplantae</taxon>
        <taxon>Streptophyta</taxon>
        <taxon>Embryophyta</taxon>
        <taxon>Tracheophyta</taxon>
        <taxon>Spermatophyta</taxon>
        <taxon>Magnoliopsida</taxon>
        <taxon>Liliopsida</taxon>
        <taxon>Asparagales</taxon>
        <taxon>Iridaceae</taxon>
        <taxon>Iridoideae</taxon>
        <taxon>Irideae</taxon>
        <taxon>Iris</taxon>
    </lineage>
</organism>
<reference evidence="2" key="2">
    <citation type="submission" date="2023-04" db="EMBL/GenBank/DDBJ databases">
        <authorList>
            <person name="Bruccoleri R.E."/>
            <person name="Oakeley E.J."/>
            <person name="Faust A.-M."/>
            <person name="Dessus-Babus S."/>
            <person name="Altorfer M."/>
            <person name="Burckhardt D."/>
            <person name="Oertli M."/>
            <person name="Naumann U."/>
            <person name="Petersen F."/>
            <person name="Wong J."/>
        </authorList>
    </citation>
    <scope>NUCLEOTIDE SEQUENCE</scope>
    <source>
        <strain evidence="2">GSM-AAB239-AS_SAM_17_03QT</strain>
        <tissue evidence="2">Leaf</tissue>
    </source>
</reference>
<name>A0AAX6I6P3_IRIPA</name>
<dbReference type="EMBL" id="JANAVB010004600">
    <property type="protein sequence ID" value="KAJ6848414.1"/>
    <property type="molecule type" value="Genomic_DNA"/>
</dbReference>
<comment type="caution">
    <text evidence="2">The sequence shown here is derived from an EMBL/GenBank/DDBJ whole genome shotgun (WGS) entry which is preliminary data.</text>
</comment>
<reference evidence="2" key="1">
    <citation type="journal article" date="2023" name="GigaByte">
        <title>Genome assembly of the bearded iris, Iris pallida Lam.</title>
        <authorList>
            <person name="Bruccoleri R.E."/>
            <person name="Oakeley E.J."/>
            <person name="Faust A.M.E."/>
            <person name="Altorfer M."/>
            <person name="Dessus-Babus S."/>
            <person name="Burckhardt D."/>
            <person name="Oertli M."/>
            <person name="Naumann U."/>
            <person name="Petersen F."/>
            <person name="Wong J."/>
        </authorList>
    </citation>
    <scope>NUCLEOTIDE SEQUENCE</scope>
    <source>
        <strain evidence="2">GSM-AAB239-AS_SAM_17_03QT</strain>
    </source>
</reference>
<keyword evidence="3" id="KW-1185">Reference proteome</keyword>
<evidence type="ECO:0000313" key="2">
    <source>
        <dbReference type="EMBL" id="KAJ6848414.1"/>
    </source>
</evidence>
<feature type="region of interest" description="Disordered" evidence="1">
    <location>
        <begin position="286"/>
        <end position="435"/>
    </location>
</feature>
<protein>
    <recommendedName>
        <fullName evidence="4">Glycine-rich protein</fullName>
    </recommendedName>
</protein>
<dbReference type="AlphaFoldDB" id="A0AAX6I6P3"/>
<evidence type="ECO:0000313" key="3">
    <source>
        <dbReference type="Proteomes" id="UP001140949"/>
    </source>
</evidence>
<dbReference type="PANTHER" id="PTHR37736:SF1">
    <property type="entry name" value="GLYCINE-RICH PROTEIN"/>
    <property type="match status" value="1"/>
</dbReference>
<sequence length="435" mass="47435">MASSVSGSEVPEGPVLTVITKRLRALKKKYNRILSTEQTHLASGKALNKEQSDLLNSKAVVAALIDEYEKLRQPLAAAVQEELSSSPSPSSSPSEVEDLLGLLYFASLFDVKPQSEFTSMMLTRTHERGCCLTYDYVTDDATELLGERDLDLIAAVGGMMVSRPVYSGVSHRDALEGCVRHAGLWLRNADQPVGPGCDLTYVGLREKLKKIMASDYFTTTPEMKAPVDVAAAVGKYGSVPAGQVEGQEQEEEEEEEEEEVDCADQAHYDHKQEDELEDVQAIEVSPGQSNPVDESPKDEVGECNPLAEVTTAHQEQEKLDVESEEQNQGETDHKEQQQYIPRRQYQNQRGGSRGGGGGRRGYYANGRGGRGGRGGGGGSYQNGRGQQYYESGNYPRNYYNARGRVGGRPGGSSMYNSNHGGATREPRDAHVEASS</sequence>
<evidence type="ECO:0008006" key="4">
    <source>
        <dbReference type="Google" id="ProtNLM"/>
    </source>
</evidence>
<feature type="region of interest" description="Disordered" evidence="1">
    <location>
        <begin position="240"/>
        <end position="263"/>
    </location>
</feature>
<dbReference type="PANTHER" id="PTHR37736">
    <property type="entry name" value="GLYCINE-RICH PROTEIN"/>
    <property type="match status" value="1"/>
</dbReference>
<feature type="compositionally biased region" description="Gly residues" evidence="1">
    <location>
        <begin position="351"/>
        <end position="380"/>
    </location>
</feature>
<gene>
    <name evidence="2" type="ORF">M6B38_274195</name>
</gene>
<feature type="compositionally biased region" description="Acidic residues" evidence="1">
    <location>
        <begin position="247"/>
        <end position="262"/>
    </location>
</feature>
<evidence type="ECO:0000256" key="1">
    <source>
        <dbReference type="SAM" id="MobiDB-lite"/>
    </source>
</evidence>
<proteinExistence type="predicted"/>
<accession>A0AAX6I6P3</accession>
<feature type="compositionally biased region" description="Basic and acidic residues" evidence="1">
    <location>
        <begin position="422"/>
        <end position="435"/>
    </location>
</feature>
<dbReference type="Proteomes" id="UP001140949">
    <property type="component" value="Unassembled WGS sequence"/>
</dbReference>